<evidence type="ECO:0000256" key="1">
    <source>
        <dbReference type="ARBA" id="ARBA00008779"/>
    </source>
</evidence>
<evidence type="ECO:0000313" key="5">
    <source>
        <dbReference type="EMBL" id="GGZ86048.1"/>
    </source>
</evidence>
<feature type="region of interest" description="Disordered" evidence="3">
    <location>
        <begin position="85"/>
        <end position="110"/>
    </location>
</feature>
<dbReference type="Proteomes" id="UP000636004">
    <property type="component" value="Unassembled WGS sequence"/>
</dbReference>
<proteinExistence type="inferred from homology"/>
<evidence type="ECO:0000256" key="2">
    <source>
        <dbReference type="ARBA" id="ARBA00022801"/>
    </source>
</evidence>
<organism evidence="5 6">
    <name type="scientific">Algibacter mikhailovii</name>
    <dbReference type="NCBI Taxonomy" id="425498"/>
    <lineage>
        <taxon>Bacteria</taxon>
        <taxon>Pseudomonadati</taxon>
        <taxon>Bacteroidota</taxon>
        <taxon>Flavobacteriia</taxon>
        <taxon>Flavobacteriales</taxon>
        <taxon>Flavobacteriaceae</taxon>
        <taxon>Algibacter</taxon>
    </lineage>
</organism>
<evidence type="ECO:0000259" key="4">
    <source>
        <dbReference type="Pfam" id="PF00884"/>
    </source>
</evidence>
<dbReference type="GO" id="GO:0004065">
    <property type="term" value="F:arylsulfatase activity"/>
    <property type="evidence" value="ECO:0007669"/>
    <property type="project" value="TreeGrafter"/>
</dbReference>
<name>A0A918VBH0_9FLAO</name>
<dbReference type="RefSeq" id="WP_189361246.1">
    <property type="nucleotide sequence ID" value="NZ_BMWZ01000005.1"/>
</dbReference>
<dbReference type="AlphaFoldDB" id="A0A918VBH0"/>
<sequence length="110" mass="12266">MKSTKSKGFKKPVKKPNILWFVAEDLGPYLESNGDSTIHTTNPSRLASEGVIYTNVYSTSRVCSPSRAAIITGMYPTSIEVNHMRTTSHTEDTERPSYEAVLEPQVRMLS</sequence>
<evidence type="ECO:0000256" key="3">
    <source>
        <dbReference type="SAM" id="MobiDB-lite"/>
    </source>
</evidence>
<dbReference type="InterPro" id="IPR017850">
    <property type="entry name" value="Alkaline_phosphatase_core_sf"/>
</dbReference>
<comment type="caution">
    <text evidence="5">The sequence shown here is derived from an EMBL/GenBank/DDBJ whole genome shotgun (WGS) entry which is preliminary data.</text>
</comment>
<keyword evidence="6" id="KW-1185">Reference proteome</keyword>
<reference evidence="5" key="1">
    <citation type="journal article" date="2014" name="Int. J. Syst. Evol. Microbiol.">
        <title>Complete genome sequence of Corynebacterium casei LMG S-19264T (=DSM 44701T), isolated from a smear-ripened cheese.</title>
        <authorList>
            <consortium name="US DOE Joint Genome Institute (JGI-PGF)"/>
            <person name="Walter F."/>
            <person name="Albersmeier A."/>
            <person name="Kalinowski J."/>
            <person name="Ruckert C."/>
        </authorList>
    </citation>
    <scope>NUCLEOTIDE SEQUENCE</scope>
    <source>
        <strain evidence="5">KCTC 12710</strain>
    </source>
</reference>
<dbReference type="Gene3D" id="3.40.720.10">
    <property type="entry name" value="Alkaline Phosphatase, subunit A"/>
    <property type="match status" value="1"/>
</dbReference>
<dbReference type="Pfam" id="PF00884">
    <property type="entry name" value="Sulfatase"/>
    <property type="match status" value="1"/>
</dbReference>
<keyword evidence="2" id="KW-0378">Hydrolase</keyword>
<dbReference type="InterPro" id="IPR000917">
    <property type="entry name" value="Sulfatase_N"/>
</dbReference>
<dbReference type="PANTHER" id="PTHR42693">
    <property type="entry name" value="ARYLSULFATASE FAMILY MEMBER"/>
    <property type="match status" value="1"/>
</dbReference>
<dbReference type="SUPFAM" id="SSF53649">
    <property type="entry name" value="Alkaline phosphatase-like"/>
    <property type="match status" value="1"/>
</dbReference>
<reference evidence="5" key="2">
    <citation type="submission" date="2020-09" db="EMBL/GenBank/DDBJ databases">
        <authorList>
            <person name="Sun Q."/>
            <person name="Kim S."/>
        </authorList>
    </citation>
    <scope>NUCLEOTIDE SEQUENCE</scope>
    <source>
        <strain evidence="5">KCTC 12710</strain>
    </source>
</reference>
<protein>
    <recommendedName>
        <fullName evidence="4">Sulfatase N-terminal domain-containing protein</fullName>
    </recommendedName>
</protein>
<gene>
    <name evidence="5" type="ORF">GCM10007028_25440</name>
</gene>
<dbReference type="EMBL" id="BMWZ01000005">
    <property type="protein sequence ID" value="GGZ86048.1"/>
    <property type="molecule type" value="Genomic_DNA"/>
</dbReference>
<accession>A0A918VBH0</accession>
<comment type="similarity">
    <text evidence="1">Belongs to the sulfatase family.</text>
</comment>
<dbReference type="InterPro" id="IPR050738">
    <property type="entry name" value="Sulfatase"/>
</dbReference>
<feature type="compositionally biased region" description="Basic and acidic residues" evidence="3">
    <location>
        <begin position="88"/>
        <end position="97"/>
    </location>
</feature>
<feature type="domain" description="Sulfatase N-terminal" evidence="4">
    <location>
        <begin position="16"/>
        <end position="84"/>
    </location>
</feature>
<evidence type="ECO:0000313" key="6">
    <source>
        <dbReference type="Proteomes" id="UP000636004"/>
    </source>
</evidence>
<dbReference type="PANTHER" id="PTHR42693:SF53">
    <property type="entry name" value="ENDO-4-O-SULFATASE"/>
    <property type="match status" value="1"/>
</dbReference>